<organism evidence="2 3">
    <name type="scientific">Pseudonocardia lutea</name>
    <dbReference type="NCBI Taxonomy" id="2172015"/>
    <lineage>
        <taxon>Bacteria</taxon>
        <taxon>Bacillati</taxon>
        <taxon>Actinomycetota</taxon>
        <taxon>Actinomycetes</taxon>
        <taxon>Pseudonocardiales</taxon>
        <taxon>Pseudonocardiaceae</taxon>
        <taxon>Pseudonocardia</taxon>
    </lineage>
</organism>
<comment type="caution">
    <text evidence="2">The sequence shown here is derived from an EMBL/GenBank/DDBJ whole genome shotgun (WGS) entry which is preliminary data.</text>
</comment>
<dbReference type="EMBL" id="JBHSQK010000005">
    <property type="protein sequence ID" value="MFC5947060.1"/>
    <property type="molecule type" value="Genomic_DNA"/>
</dbReference>
<accession>A0ABW1I1I6</accession>
<protein>
    <submittedName>
        <fullName evidence="2">Helix-turn-helix domain-containing protein</fullName>
    </submittedName>
</protein>
<proteinExistence type="predicted"/>
<dbReference type="Pfam" id="PF12728">
    <property type="entry name" value="HTH_17"/>
    <property type="match status" value="1"/>
</dbReference>
<reference evidence="3" key="1">
    <citation type="journal article" date="2019" name="Int. J. Syst. Evol. Microbiol.">
        <title>The Global Catalogue of Microorganisms (GCM) 10K type strain sequencing project: providing services to taxonomists for standard genome sequencing and annotation.</title>
        <authorList>
            <consortium name="The Broad Institute Genomics Platform"/>
            <consortium name="The Broad Institute Genome Sequencing Center for Infectious Disease"/>
            <person name="Wu L."/>
            <person name="Ma J."/>
        </authorList>
    </citation>
    <scope>NUCLEOTIDE SEQUENCE [LARGE SCALE GENOMIC DNA]</scope>
    <source>
        <strain evidence="3">CGMCC 4.7397</strain>
    </source>
</reference>
<dbReference type="InterPro" id="IPR041657">
    <property type="entry name" value="HTH_17"/>
</dbReference>
<keyword evidence="3" id="KW-1185">Reference proteome</keyword>
<sequence length="67" mass="7517">MSEKLRLTIAQAEEYTRLPRRVIKLAVNRGELRAFRPSGPKGHLYFEEADLAEWVAAADTFAQKAGA</sequence>
<evidence type="ECO:0000313" key="2">
    <source>
        <dbReference type="EMBL" id="MFC5947060.1"/>
    </source>
</evidence>
<feature type="domain" description="Helix-turn-helix" evidence="1">
    <location>
        <begin position="7"/>
        <end position="57"/>
    </location>
</feature>
<evidence type="ECO:0000313" key="3">
    <source>
        <dbReference type="Proteomes" id="UP001596119"/>
    </source>
</evidence>
<gene>
    <name evidence="2" type="ORF">ACFQH9_02055</name>
</gene>
<dbReference type="RefSeq" id="WP_379563553.1">
    <property type="nucleotide sequence ID" value="NZ_JBHSQK010000005.1"/>
</dbReference>
<dbReference type="SUPFAM" id="SSF46955">
    <property type="entry name" value="Putative DNA-binding domain"/>
    <property type="match status" value="1"/>
</dbReference>
<evidence type="ECO:0000259" key="1">
    <source>
        <dbReference type="Pfam" id="PF12728"/>
    </source>
</evidence>
<dbReference type="Proteomes" id="UP001596119">
    <property type="component" value="Unassembled WGS sequence"/>
</dbReference>
<dbReference type="InterPro" id="IPR009061">
    <property type="entry name" value="DNA-bd_dom_put_sf"/>
</dbReference>
<name>A0ABW1I1I6_9PSEU</name>